<name>A0A6N7ISK5_9FIRM</name>
<dbReference type="Pfam" id="PF04893">
    <property type="entry name" value="Yip1"/>
    <property type="match status" value="1"/>
</dbReference>
<feature type="region of interest" description="Disordered" evidence="5">
    <location>
        <begin position="13"/>
        <end position="55"/>
    </location>
</feature>
<evidence type="ECO:0000256" key="4">
    <source>
        <dbReference type="ARBA" id="ARBA00023136"/>
    </source>
</evidence>
<dbReference type="GO" id="GO:0016020">
    <property type="term" value="C:membrane"/>
    <property type="evidence" value="ECO:0007669"/>
    <property type="project" value="UniProtKB-SubCell"/>
</dbReference>
<evidence type="ECO:0000256" key="1">
    <source>
        <dbReference type="ARBA" id="ARBA00004141"/>
    </source>
</evidence>
<dbReference type="EMBL" id="WHYR01000038">
    <property type="protein sequence ID" value="MQL53096.1"/>
    <property type="molecule type" value="Genomic_DNA"/>
</dbReference>
<dbReference type="Proteomes" id="UP000441717">
    <property type="component" value="Unassembled WGS sequence"/>
</dbReference>
<sequence>MFWVVIPLEERPEQYPSPGERTENGAPAGPARNALTEKITGVHDPGTGEGEGPGREPPGFLDLIYGVFFDPAGIFRRVASRPPLLPAVLIFTLVNLVGAVMGVLTGYRLTVPGMEDHLGMGWMMKAAAPWMAVAGLVFQYLEWFVFSALFHLTAGLLGGQGRPVGVLAVTALAALPSLIMVPVDMLLMLAGVRGAVFTAVTALLGLLVLVWSVVLVVMGMKEVHRISTARAMGAVLLPPAVFILTGVIFLAIFLAGLSTFH</sequence>
<feature type="transmembrane region" description="Helical" evidence="6">
    <location>
        <begin position="127"/>
        <end position="152"/>
    </location>
</feature>
<keyword evidence="4 6" id="KW-0472">Membrane</keyword>
<evidence type="ECO:0000313" key="8">
    <source>
        <dbReference type="EMBL" id="MQL53096.1"/>
    </source>
</evidence>
<feature type="domain" description="Yip1" evidence="7">
    <location>
        <begin position="66"/>
        <end position="247"/>
    </location>
</feature>
<evidence type="ECO:0000313" key="9">
    <source>
        <dbReference type="Proteomes" id="UP000441717"/>
    </source>
</evidence>
<evidence type="ECO:0000256" key="5">
    <source>
        <dbReference type="SAM" id="MobiDB-lite"/>
    </source>
</evidence>
<comment type="caution">
    <text evidence="8">The sequence shown here is derived from an EMBL/GenBank/DDBJ whole genome shotgun (WGS) entry which is preliminary data.</text>
</comment>
<feature type="transmembrane region" description="Helical" evidence="6">
    <location>
        <begin position="195"/>
        <end position="219"/>
    </location>
</feature>
<feature type="transmembrane region" description="Helical" evidence="6">
    <location>
        <begin position="84"/>
        <end position="107"/>
    </location>
</feature>
<evidence type="ECO:0000259" key="7">
    <source>
        <dbReference type="Pfam" id="PF04893"/>
    </source>
</evidence>
<keyword evidence="2 6" id="KW-0812">Transmembrane</keyword>
<feature type="transmembrane region" description="Helical" evidence="6">
    <location>
        <begin position="164"/>
        <end position="183"/>
    </location>
</feature>
<reference evidence="8 9" key="1">
    <citation type="submission" date="2019-10" db="EMBL/GenBank/DDBJ databases">
        <title>Comparative genomics of sulfur disproportionating microorganisms.</title>
        <authorList>
            <person name="Ward L.M."/>
            <person name="Bertran E."/>
            <person name="Johnston D."/>
        </authorList>
    </citation>
    <scope>NUCLEOTIDE SEQUENCE [LARGE SCALE GENOMIC DNA]</scope>
    <source>
        <strain evidence="8 9">DSM 14055</strain>
    </source>
</reference>
<evidence type="ECO:0000256" key="3">
    <source>
        <dbReference type="ARBA" id="ARBA00022989"/>
    </source>
</evidence>
<proteinExistence type="predicted"/>
<protein>
    <recommendedName>
        <fullName evidence="7">Yip1 domain-containing protein</fullName>
    </recommendedName>
</protein>
<dbReference type="InterPro" id="IPR006977">
    <property type="entry name" value="Yip1_dom"/>
</dbReference>
<feature type="transmembrane region" description="Helical" evidence="6">
    <location>
        <begin position="231"/>
        <end position="255"/>
    </location>
</feature>
<comment type="subcellular location">
    <subcellularLocation>
        <location evidence="1">Membrane</location>
        <topology evidence="1">Multi-pass membrane protein</topology>
    </subcellularLocation>
</comment>
<dbReference type="AlphaFoldDB" id="A0A6N7ISK5"/>
<keyword evidence="9" id="KW-1185">Reference proteome</keyword>
<keyword evidence="3 6" id="KW-1133">Transmembrane helix</keyword>
<accession>A0A6N7ISK5</accession>
<evidence type="ECO:0000256" key="6">
    <source>
        <dbReference type="SAM" id="Phobius"/>
    </source>
</evidence>
<evidence type="ECO:0000256" key="2">
    <source>
        <dbReference type="ARBA" id="ARBA00022692"/>
    </source>
</evidence>
<organism evidence="8 9">
    <name type="scientific">Desulfofundulus thermobenzoicus</name>
    <dbReference type="NCBI Taxonomy" id="29376"/>
    <lineage>
        <taxon>Bacteria</taxon>
        <taxon>Bacillati</taxon>
        <taxon>Bacillota</taxon>
        <taxon>Clostridia</taxon>
        <taxon>Eubacteriales</taxon>
        <taxon>Peptococcaceae</taxon>
        <taxon>Desulfofundulus</taxon>
    </lineage>
</organism>
<gene>
    <name evidence="8" type="ORF">GFC01_12685</name>
</gene>